<keyword evidence="3" id="KW-1185">Reference proteome</keyword>
<feature type="compositionally biased region" description="Basic and acidic residues" evidence="1">
    <location>
        <begin position="12"/>
        <end position="23"/>
    </location>
</feature>
<dbReference type="AlphaFoldDB" id="A0ABD2APH0"/>
<accession>A0ABD2APH0</accession>
<name>A0ABD2APH0_VESSQ</name>
<evidence type="ECO:0000313" key="3">
    <source>
        <dbReference type="Proteomes" id="UP001607302"/>
    </source>
</evidence>
<dbReference type="EMBL" id="JAUDFV010000141">
    <property type="protein sequence ID" value="KAL2722516.1"/>
    <property type="molecule type" value="Genomic_DNA"/>
</dbReference>
<feature type="region of interest" description="Disordered" evidence="1">
    <location>
        <begin position="1"/>
        <end position="48"/>
    </location>
</feature>
<sequence length="70" mass="8040">MVAIEKEEEEEGQKGKERKWGEGEEKEEGNEGFVRTRLRPRSTGEEGKNHRPIFELNLLGLPVLPILKPN</sequence>
<evidence type="ECO:0000313" key="2">
    <source>
        <dbReference type="EMBL" id="KAL2722516.1"/>
    </source>
</evidence>
<organism evidence="2 3">
    <name type="scientific">Vespula squamosa</name>
    <name type="common">Southern yellow jacket</name>
    <name type="synonym">Wasp</name>
    <dbReference type="NCBI Taxonomy" id="30214"/>
    <lineage>
        <taxon>Eukaryota</taxon>
        <taxon>Metazoa</taxon>
        <taxon>Ecdysozoa</taxon>
        <taxon>Arthropoda</taxon>
        <taxon>Hexapoda</taxon>
        <taxon>Insecta</taxon>
        <taxon>Pterygota</taxon>
        <taxon>Neoptera</taxon>
        <taxon>Endopterygota</taxon>
        <taxon>Hymenoptera</taxon>
        <taxon>Apocrita</taxon>
        <taxon>Aculeata</taxon>
        <taxon>Vespoidea</taxon>
        <taxon>Vespidae</taxon>
        <taxon>Vespinae</taxon>
        <taxon>Vespula</taxon>
    </lineage>
</organism>
<feature type="compositionally biased region" description="Acidic residues" evidence="1">
    <location>
        <begin position="1"/>
        <end position="11"/>
    </location>
</feature>
<evidence type="ECO:0000256" key="1">
    <source>
        <dbReference type="SAM" id="MobiDB-lite"/>
    </source>
</evidence>
<protein>
    <submittedName>
        <fullName evidence="2">Uncharacterized protein</fullName>
    </submittedName>
</protein>
<gene>
    <name evidence="2" type="ORF">V1478_009379</name>
</gene>
<dbReference type="Proteomes" id="UP001607302">
    <property type="component" value="Unassembled WGS sequence"/>
</dbReference>
<comment type="caution">
    <text evidence="2">The sequence shown here is derived from an EMBL/GenBank/DDBJ whole genome shotgun (WGS) entry which is preliminary data.</text>
</comment>
<proteinExistence type="predicted"/>
<reference evidence="2 3" key="1">
    <citation type="journal article" date="2024" name="Ann. Entomol. Soc. Am.">
        <title>Genomic analyses of the southern and eastern yellowjacket wasps (Hymenoptera: Vespidae) reveal evolutionary signatures of social life.</title>
        <authorList>
            <person name="Catto M.A."/>
            <person name="Caine P.B."/>
            <person name="Orr S.E."/>
            <person name="Hunt B.G."/>
            <person name="Goodisman M.A.D."/>
        </authorList>
    </citation>
    <scope>NUCLEOTIDE SEQUENCE [LARGE SCALE GENOMIC DNA]</scope>
    <source>
        <strain evidence="2">233</strain>
        <tissue evidence="2">Head and thorax</tissue>
    </source>
</reference>